<proteinExistence type="predicted"/>
<reference evidence="4" key="1">
    <citation type="submission" date="2016-10" db="EMBL/GenBank/DDBJ databases">
        <authorList>
            <person name="Varghese N."/>
            <person name="Submissions S."/>
        </authorList>
    </citation>
    <scope>NUCLEOTIDE SEQUENCE [LARGE SCALE GENOMIC DNA]</scope>
    <source>
        <strain evidence="4">DSM 40318</strain>
    </source>
</reference>
<accession>A0A1H4MAI2</accession>
<dbReference type="CDD" id="cd16936">
    <property type="entry name" value="HATPase_RsbW-like"/>
    <property type="match status" value="1"/>
</dbReference>
<dbReference type="PANTHER" id="PTHR35526">
    <property type="entry name" value="ANTI-SIGMA-F FACTOR RSBW-RELATED"/>
    <property type="match status" value="1"/>
</dbReference>
<name>A0A1H4MAI2_STRMJ</name>
<sequence>MEIPQVRRTASGCGAQDGRAAVVRFSETAARTPRRDALIDLGEPRVLRISTDAQPSGFGAVRRDVSQQMERWGLTSMTYGVCLVVTELLSNVHRHAGGGEGELLLRHSRGELWVVVGDTSREMPTIQDPDITKTSGRGLVVVAEYTDQWVAVPTAAGKVVICRFTVPAGLGVQRDNLETC</sequence>
<dbReference type="GO" id="GO:0004674">
    <property type="term" value="F:protein serine/threonine kinase activity"/>
    <property type="evidence" value="ECO:0007669"/>
    <property type="project" value="UniProtKB-KW"/>
</dbReference>
<feature type="domain" description="Histidine kinase/HSP90-like ATPase" evidence="2">
    <location>
        <begin position="54"/>
        <end position="161"/>
    </location>
</feature>
<dbReference type="AlphaFoldDB" id="A0A1H4MAI2"/>
<protein>
    <recommendedName>
        <fullName evidence="2">Histidine kinase/HSP90-like ATPase domain-containing protein</fullName>
    </recommendedName>
</protein>
<dbReference type="InterPro" id="IPR036890">
    <property type="entry name" value="HATPase_C_sf"/>
</dbReference>
<dbReference type="Gene3D" id="3.30.565.10">
    <property type="entry name" value="Histidine kinase-like ATPase, C-terminal domain"/>
    <property type="match status" value="1"/>
</dbReference>
<keyword evidence="1" id="KW-0808">Transferase</keyword>
<gene>
    <name evidence="3" type="ORF">SAMN04490356_1718</name>
</gene>
<dbReference type="InterPro" id="IPR003594">
    <property type="entry name" value="HATPase_dom"/>
</dbReference>
<dbReference type="Pfam" id="PF13581">
    <property type="entry name" value="HATPase_c_2"/>
    <property type="match status" value="1"/>
</dbReference>
<dbReference type="EMBL" id="FNST01000002">
    <property type="protein sequence ID" value="SEB79754.1"/>
    <property type="molecule type" value="Genomic_DNA"/>
</dbReference>
<dbReference type="SUPFAM" id="SSF55874">
    <property type="entry name" value="ATPase domain of HSP90 chaperone/DNA topoisomerase II/histidine kinase"/>
    <property type="match status" value="1"/>
</dbReference>
<keyword evidence="4" id="KW-1185">Reference proteome</keyword>
<organism evidence="3 4">
    <name type="scientific">Streptomyces melanosporofaciens</name>
    <dbReference type="NCBI Taxonomy" id="67327"/>
    <lineage>
        <taxon>Bacteria</taxon>
        <taxon>Bacillati</taxon>
        <taxon>Actinomycetota</taxon>
        <taxon>Actinomycetes</taxon>
        <taxon>Kitasatosporales</taxon>
        <taxon>Streptomycetaceae</taxon>
        <taxon>Streptomyces</taxon>
        <taxon>Streptomyces violaceusniger group</taxon>
    </lineage>
</organism>
<evidence type="ECO:0000259" key="2">
    <source>
        <dbReference type="Pfam" id="PF13581"/>
    </source>
</evidence>
<dbReference type="Proteomes" id="UP000198609">
    <property type="component" value="Unassembled WGS sequence"/>
</dbReference>
<evidence type="ECO:0000313" key="4">
    <source>
        <dbReference type="Proteomes" id="UP000198609"/>
    </source>
</evidence>
<evidence type="ECO:0000256" key="1">
    <source>
        <dbReference type="ARBA" id="ARBA00022527"/>
    </source>
</evidence>
<dbReference type="RefSeq" id="WP_093461326.1">
    <property type="nucleotide sequence ID" value="NZ_FNST01000002.1"/>
</dbReference>
<dbReference type="PANTHER" id="PTHR35526:SF3">
    <property type="entry name" value="ANTI-SIGMA-F FACTOR RSBW"/>
    <property type="match status" value="1"/>
</dbReference>
<keyword evidence="1" id="KW-0723">Serine/threonine-protein kinase</keyword>
<keyword evidence="1" id="KW-0418">Kinase</keyword>
<dbReference type="InterPro" id="IPR050267">
    <property type="entry name" value="Anti-sigma-factor_SerPK"/>
</dbReference>
<evidence type="ECO:0000313" key="3">
    <source>
        <dbReference type="EMBL" id="SEB79754.1"/>
    </source>
</evidence>